<dbReference type="InterPro" id="IPR002611">
    <property type="entry name" value="IstB_ATP-bd"/>
</dbReference>
<dbReference type="Proteomes" id="UP000277457">
    <property type="component" value="Unassembled WGS sequence"/>
</dbReference>
<name>A0A662D4U1_UNCAE</name>
<evidence type="ECO:0000259" key="1">
    <source>
        <dbReference type="Pfam" id="PF01695"/>
    </source>
</evidence>
<gene>
    <name evidence="2" type="ORF">DRZ78_01905</name>
</gene>
<dbReference type="AlphaFoldDB" id="A0A662D4U1"/>
<evidence type="ECO:0000313" key="2">
    <source>
        <dbReference type="EMBL" id="RLE08033.1"/>
    </source>
</evidence>
<proteinExistence type="predicted"/>
<feature type="domain" description="IstB-like ATP-binding" evidence="1">
    <location>
        <begin position="8"/>
        <end position="90"/>
    </location>
</feature>
<dbReference type="Pfam" id="PF01695">
    <property type="entry name" value="IstB_IS21"/>
    <property type="match status" value="1"/>
</dbReference>
<reference evidence="2 3" key="1">
    <citation type="submission" date="2018-06" db="EMBL/GenBank/DDBJ databases">
        <title>Extensive metabolic versatility and redundancy in microbially diverse, dynamic hydrothermal sediments.</title>
        <authorList>
            <person name="Dombrowski N."/>
            <person name="Teske A."/>
            <person name="Baker B.J."/>
        </authorList>
    </citation>
    <scope>NUCLEOTIDE SEQUENCE [LARGE SCALE GENOMIC DNA]</scope>
    <source>
        <strain evidence="2">B7_G13</strain>
    </source>
</reference>
<evidence type="ECO:0000313" key="3">
    <source>
        <dbReference type="Proteomes" id="UP000277457"/>
    </source>
</evidence>
<accession>A0A662D4U1</accession>
<protein>
    <recommendedName>
        <fullName evidence="1">IstB-like ATP-binding domain-containing protein</fullName>
    </recommendedName>
</protein>
<dbReference type="EMBL" id="QMPY01000050">
    <property type="protein sequence ID" value="RLE08033.1"/>
    <property type="molecule type" value="Genomic_DNA"/>
</dbReference>
<dbReference type="GO" id="GO:0005524">
    <property type="term" value="F:ATP binding"/>
    <property type="evidence" value="ECO:0007669"/>
    <property type="project" value="InterPro"/>
</dbReference>
<organism evidence="2 3">
    <name type="scientific">Aerophobetes bacterium</name>
    <dbReference type="NCBI Taxonomy" id="2030807"/>
    <lineage>
        <taxon>Bacteria</taxon>
        <taxon>Candidatus Aerophobota</taxon>
    </lineage>
</organism>
<comment type="caution">
    <text evidence="2">The sequence shown here is derived from an EMBL/GenBank/DDBJ whole genome shotgun (WGS) entry which is preliminary data.</text>
</comment>
<sequence length="103" mass="12327">MNNEATITKMQKMKLYGMLRAFNQSLEAGMMNKFTTDELPGHLIDAKWDERHNRRLEMLIKAAKFHYRTSLDEMDFKLDRGLDKNILQSFSNPRGTKEKRYYY</sequence>